<dbReference type="Pfam" id="PF10502">
    <property type="entry name" value="Peptidase_S26"/>
    <property type="match status" value="1"/>
</dbReference>
<dbReference type="InterPro" id="IPR019533">
    <property type="entry name" value="Peptidase_S26"/>
</dbReference>
<comment type="subcellular location">
    <subcellularLocation>
        <location evidence="3">Membrane</location>
        <topology evidence="3">Single-pass type II membrane protein</topology>
    </subcellularLocation>
</comment>
<protein>
    <recommendedName>
        <fullName evidence="3">Signal peptidase I</fullName>
        <ecNumber evidence="3">3.4.21.89</ecNumber>
    </recommendedName>
</protein>
<comment type="catalytic activity">
    <reaction evidence="3">
        <text>Cleavage of hydrophobic, N-terminal signal or leader sequences from secreted and periplasmic proteins.</text>
        <dbReference type="EC" id="3.4.21.89"/>
    </reaction>
</comment>
<dbReference type="PANTHER" id="PTHR43390:SF1">
    <property type="entry name" value="CHLOROPLAST PROCESSING PEPTIDASE"/>
    <property type="match status" value="1"/>
</dbReference>
<evidence type="ECO:0000256" key="3">
    <source>
        <dbReference type="RuleBase" id="RU362042"/>
    </source>
</evidence>
<evidence type="ECO:0000259" key="4">
    <source>
        <dbReference type="Pfam" id="PF10502"/>
    </source>
</evidence>
<keyword evidence="3 5" id="KW-0378">Hydrolase</keyword>
<accession>A0A7C6A9Z7</accession>
<feature type="active site" evidence="2">
    <location>
        <position position="128"/>
    </location>
</feature>
<name>A0A7C6A9Z7_UNCW3</name>
<feature type="domain" description="Peptidase S26" evidence="4">
    <location>
        <begin position="9"/>
        <end position="240"/>
    </location>
</feature>
<dbReference type="PANTHER" id="PTHR43390">
    <property type="entry name" value="SIGNAL PEPTIDASE I"/>
    <property type="match status" value="1"/>
</dbReference>
<dbReference type="InterPro" id="IPR036286">
    <property type="entry name" value="LexA/Signal_pep-like_sf"/>
</dbReference>
<organism evidence="5">
    <name type="scientific">candidate division WOR-3 bacterium</name>
    <dbReference type="NCBI Taxonomy" id="2052148"/>
    <lineage>
        <taxon>Bacteria</taxon>
        <taxon>Bacteria division WOR-3</taxon>
    </lineage>
</organism>
<gene>
    <name evidence="5" type="primary">lepB</name>
    <name evidence="5" type="ORF">ENW73_08785</name>
</gene>
<feature type="active site" evidence="2">
    <location>
        <position position="38"/>
    </location>
</feature>
<proteinExistence type="inferred from homology"/>
<dbReference type="GO" id="GO:0004252">
    <property type="term" value="F:serine-type endopeptidase activity"/>
    <property type="evidence" value="ECO:0007669"/>
    <property type="project" value="InterPro"/>
</dbReference>
<evidence type="ECO:0000256" key="2">
    <source>
        <dbReference type="PIRSR" id="PIRSR600223-1"/>
    </source>
</evidence>
<dbReference type="PRINTS" id="PR00727">
    <property type="entry name" value="LEADERPTASE"/>
</dbReference>
<dbReference type="AlphaFoldDB" id="A0A7C6A9Z7"/>
<evidence type="ECO:0000313" key="5">
    <source>
        <dbReference type="EMBL" id="HHS52930.1"/>
    </source>
</evidence>
<evidence type="ECO:0000256" key="1">
    <source>
        <dbReference type="ARBA" id="ARBA00009370"/>
    </source>
</evidence>
<dbReference type="SUPFAM" id="SSF51306">
    <property type="entry name" value="LexA/Signal peptidase"/>
    <property type="match status" value="1"/>
</dbReference>
<comment type="caution">
    <text evidence="5">The sequence shown here is derived from an EMBL/GenBank/DDBJ whole genome shotgun (WGS) entry which is preliminary data.</text>
</comment>
<dbReference type="Gene3D" id="2.10.109.10">
    <property type="entry name" value="Umud Fragment, subunit A"/>
    <property type="match status" value="1"/>
</dbReference>
<dbReference type="EMBL" id="DTLI01000209">
    <property type="protein sequence ID" value="HHS52930.1"/>
    <property type="molecule type" value="Genomic_DNA"/>
</dbReference>
<dbReference type="EC" id="3.4.21.89" evidence="3"/>
<reference evidence="5" key="1">
    <citation type="journal article" date="2020" name="mSystems">
        <title>Genome- and Community-Level Interaction Insights into Carbon Utilization and Element Cycling Functions of Hydrothermarchaeota in Hydrothermal Sediment.</title>
        <authorList>
            <person name="Zhou Z."/>
            <person name="Liu Y."/>
            <person name="Xu W."/>
            <person name="Pan J."/>
            <person name="Luo Z.H."/>
            <person name="Li M."/>
        </authorList>
    </citation>
    <scope>NUCLEOTIDE SEQUENCE [LARGE SCALE GENOMIC DNA]</scope>
    <source>
        <strain evidence="5">SpSt-876</strain>
    </source>
</reference>
<comment type="similarity">
    <text evidence="1 3">Belongs to the peptidase S26 family.</text>
</comment>
<dbReference type="CDD" id="cd06530">
    <property type="entry name" value="S26_SPase_I"/>
    <property type="match status" value="1"/>
</dbReference>
<dbReference type="InterPro" id="IPR000223">
    <property type="entry name" value="Pept_S26A_signal_pept_1"/>
</dbReference>
<dbReference type="GO" id="GO:0009003">
    <property type="term" value="F:signal peptidase activity"/>
    <property type="evidence" value="ECO:0007669"/>
    <property type="project" value="UniProtKB-EC"/>
</dbReference>
<keyword evidence="3" id="KW-0645">Protease</keyword>
<dbReference type="NCBIfam" id="TIGR02227">
    <property type="entry name" value="sigpep_I_bact"/>
    <property type="match status" value="1"/>
</dbReference>
<dbReference type="GO" id="GO:0016020">
    <property type="term" value="C:membrane"/>
    <property type="evidence" value="ECO:0007669"/>
    <property type="project" value="UniProtKB-SubCell"/>
</dbReference>
<dbReference type="GO" id="GO:0006465">
    <property type="term" value="P:signal peptide processing"/>
    <property type="evidence" value="ECO:0007669"/>
    <property type="project" value="InterPro"/>
</dbReference>
<sequence>MRFGRAFKNFIASWGPVIIIVLLLRSFVVEAFMVPTGSMEDTILVGDFMLVNKFIYGIKLPFTNKTIINFQQPKRGDIVVFRYPLDPDFPTPAEKYIRFFPRWLPLLPIYWNKETNFFHWYAPRSFIKRCVALAGDTVEIRDKKLYVNGQLQNQYPAVHKDIRVFRGLNTPFAKYQELWEKAKFIDNPEVGAAVRDNFGPVVVPKGCIMAMGDNRDNSSDSRFWGPLDLKYVKGKPLVIYFSSDAAPNIAKIILSPTKIRWERIGRLLR</sequence>